<evidence type="ECO:0000256" key="1">
    <source>
        <dbReference type="ARBA" id="ARBA00004123"/>
    </source>
</evidence>
<dbReference type="Pfam" id="PF03221">
    <property type="entry name" value="HTH_Tnp_Tc5"/>
    <property type="match status" value="1"/>
</dbReference>
<dbReference type="InterPro" id="IPR006600">
    <property type="entry name" value="HTH_CenpB_DNA-bd_dom"/>
</dbReference>
<comment type="subcellular location">
    <subcellularLocation>
        <location evidence="1">Nucleus</location>
    </subcellularLocation>
</comment>
<dbReference type="PANTHER" id="PTHR46114">
    <property type="entry name" value="APPLE DOMAIN-CONTAINING PROTEIN"/>
    <property type="match status" value="1"/>
</dbReference>
<dbReference type="Proteomes" id="UP001235939">
    <property type="component" value="Chromosome 18"/>
</dbReference>
<feature type="region of interest" description="Disordered" evidence="3">
    <location>
        <begin position="1"/>
        <end position="58"/>
    </location>
</feature>
<reference evidence="5 6" key="1">
    <citation type="submission" date="2022-01" db="EMBL/GenBank/DDBJ databases">
        <title>A chromosomal length assembly of Cordylochernes scorpioides.</title>
        <authorList>
            <person name="Zeh D."/>
            <person name="Zeh J."/>
        </authorList>
    </citation>
    <scope>NUCLEOTIDE SEQUENCE [LARGE SCALE GENOMIC DNA]</scope>
    <source>
        <strain evidence="5">IN4F17</strain>
        <tissue evidence="5">Whole Body</tissue>
    </source>
</reference>
<dbReference type="EMBL" id="CP092880">
    <property type="protein sequence ID" value="UYV80001.1"/>
    <property type="molecule type" value="Genomic_DNA"/>
</dbReference>
<feature type="domain" description="HTH CENPB-type" evidence="4">
    <location>
        <begin position="321"/>
        <end position="392"/>
    </location>
</feature>
<feature type="region of interest" description="Disordered" evidence="3">
    <location>
        <begin position="168"/>
        <end position="206"/>
    </location>
</feature>
<sequence>MRPFPHSDILPVPQPPENVMFSNDDSDRREQQSDDTNFEAGASSEPHLLTQGDLNDPLRDSDLSKKQCELLGISDAKIKEGILVGPQIRELLQDGHFQNSLNEVEAAAWNFFRNVCKNFLESFKALGVNMSLKIHFLHSHLDFFPDNLGAVSDEQGERFHQDISSMEKRYQAAQETDDTTLPDPGDTTTSTTTSTPGPTKNCSTYQGRENNLNDHDICLRRGYQNSSTEKSCRINCGEGCFVTRDTKCTLWSNYDRRPFYPNWVPKSVNVSRSPLKRRRYASWQEITLTMSKNEIGERFSLPRTRDILTQAEKWENYTVGSSKRQRVEKFSDLEDALSNWFTQKCANNIIITDDLREKAKKLGEQLAVPENFAYSSGWLQRFYGRFHISQRRLCGEGASISPAIIDEHLTNLNSILANLDMTQPTYTMQTKQDYFFSSFLTEHLLTKMKTAVVSKG</sequence>
<accession>A0ABY6LFT5</accession>
<keyword evidence="2" id="KW-0238">DNA-binding</keyword>
<dbReference type="SUPFAM" id="SSF46689">
    <property type="entry name" value="Homeodomain-like"/>
    <property type="match status" value="1"/>
</dbReference>
<dbReference type="InterPro" id="IPR009057">
    <property type="entry name" value="Homeodomain-like_sf"/>
</dbReference>
<dbReference type="PROSITE" id="PS51253">
    <property type="entry name" value="HTH_CENPB"/>
    <property type="match status" value="1"/>
</dbReference>
<keyword evidence="6" id="KW-1185">Reference proteome</keyword>
<evidence type="ECO:0000313" key="6">
    <source>
        <dbReference type="Proteomes" id="UP001235939"/>
    </source>
</evidence>
<evidence type="ECO:0000256" key="2">
    <source>
        <dbReference type="ARBA" id="ARBA00023125"/>
    </source>
</evidence>
<dbReference type="SMART" id="SM00674">
    <property type="entry name" value="CENPB"/>
    <property type="match status" value="1"/>
</dbReference>
<protein>
    <recommendedName>
        <fullName evidence="4">HTH CENPB-type domain-containing protein</fullName>
    </recommendedName>
</protein>
<evidence type="ECO:0000313" key="5">
    <source>
        <dbReference type="EMBL" id="UYV80001.1"/>
    </source>
</evidence>
<gene>
    <name evidence="5" type="ORF">LAZ67_18001373</name>
</gene>
<dbReference type="Gene3D" id="1.10.10.60">
    <property type="entry name" value="Homeodomain-like"/>
    <property type="match status" value="1"/>
</dbReference>
<feature type="compositionally biased region" description="Low complexity" evidence="3">
    <location>
        <begin position="181"/>
        <end position="199"/>
    </location>
</feature>
<dbReference type="PANTHER" id="PTHR46114:SF2">
    <property type="entry name" value="CULLIN N-TERMINAL DOMAIN-CONTAINING PROTEIN"/>
    <property type="match status" value="1"/>
</dbReference>
<evidence type="ECO:0000259" key="4">
    <source>
        <dbReference type="PROSITE" id="PS51253"/>
    </source>
</evidence>
<evidence type="ECO:0000256" key="3">
    <source>
        <dbReference type="SAM" id="MobiDB-lite"/>
    </source>
</evidence>
<organism evidence="5 6">
    <name type="scientific">Cordylochernes scorpioides</name>
    <dbReference type="NCBI Taxonomy" id="51811"/>
    <lineage>
        <taxon>Eukaryota</taxon>
        <taxon>Metazoa</taxon>
        <taxon>Ecdysozoa</taxon>
        <taxon>Arthropoda</taxon>
        <taxon>Chelicerata</taxon>
        <taxon>Arachnida</taxon>
        <taxon>Pseudoscorpiones</taxon>
        <taxon>Cheliferoidea</taxon>
        <taxon>Chernetidae</taxon>
        <taxon>Cordylochernes</taxon>
    </lineage>
</organism>
<name>A0ABY6LFT5_9ARAC</name>
<proteinExistence type="predicted"/>